<dbReference type="InterPro" id="IPR036390">
    <property type="entry name" value="WH_DNA-bd_sf"/>
</dbReference>
<dbReference type="EMBL" id="CVRL01000022">
    <property type="protein sequence ID" value="CRL10957.1"/>
    <property type="molecule type" value="Genomic_DNA"/>
</dbReference>
<dbReference type="SUPFAM" id="SSF46785">
    <property type="entry name" value="Winged helix' DNA-binding domain"/>
    <property type="match status" value="1"/>
</dbReference>
<dbReference type="Pfam" id="PF12840">
    <property type="entry name" value="HTH_20"/>
    <property type="match status" value="1"/>
</dbReference>
<evidence type="ECO:0000313" key="5">
    <source>
        <dbReference type="EMBL" id="CRL10957.1"/>
    </source>
</evidence>
<protein>
    <submittedName>
        <fullName evidence="5">Helix-turn-helix domain protein</fullName>
    </submittedName>
</protein>
<dbReference type="STRING" id="481446.NIT7645_02253"/>
<dbReference type="GO" id="GO:0003700">
    <property type="term" value="F:DNA-binding transcription factor activity"/>
    <property type="evidence" value="ECO:0007669"/>
    <property type="project" value="InterPro"/>
</dbReference>
<dbReference type="InterPro" id="IPR001845">
    <property type="entry name" value="HTH_ArsR_DNA-bd_dom"/>
</dbReference>
<name>A0A0H5D150_9RHOB</name>
<dbReference type="NCBIfam" id="NF033788">
    <property type="entry name" value="HTH_metalloreg"/>
    <property type="match status" value="1"/>
</dbReference>
<dbReference type="Gene3D" id="1.10.10.10">
    <property type="entry name" value="Winged helix-like DNA-binding domain superfamily/Winged helix DNA-binding domain"/>
    <property type="match status" value="1"/>
</dbReference>
<evidence type="ECO:0000313" key="6">
    <source>
        <dbReference type="Proteomes" id="UP000043764"/>
    </source>
</evidence>
<evidence type="ECO:0000256" key="1">
    <source>
        <dbReference type="ARBA" id="ARBA00023015"/>
    </source>
</evidence>
<dbReference type="RefSeq" id="WP_050673274.1">
    <property type="nucleotide sequence ID" value="NZ_CANLNU010000003.1"/>
</dbReference>
<keyword evidence="1" id="KW-0805">Transcription regulation</keyword>
<dbReference type="PRINTS" id="PR00778">
    <property type="entry name" value="HTHARSR"/>
</dbReference>
<dbReference type="PROSITE" id="PS50987">
    <property type="entry name" value="HTH_ARSR_2"/>
    <property type="match status" value="1"/>
</dbReference>
<gene>
    <name evidence="5" type="ORF">NIT7321_01806</name>
</gene>
<sequence>MDWEHAAGGFAAMGSEARLAVLRCLVRAGEGGLMVQDIQARTGIAPSTLAHHLKLLASAGLIVQRREGRSTYNTADYAQLQRLAAFILSECCADAPPEQEAANDG</sequence>
<organism evidence="5 6">
    <name type="scientific">Phaeobacter italicus</name>
    <dbReference type="NCBI Taxonomy" id="481446"/>
    <lineage>
        <taxon>Bacteria</taxon>
        <taxon>Pseudomonadati</taxon>
        <taxon>Pseudomonadota</taxon>
        <taxon>Alphaproteobacteria</taxon>
        <taxon>Rhodobacterales</taxon>
        <taxon>Roseobacteraceae</taxon>
        <taxon>Phaeobacter</taxon>
    </lineage>
</organism>
<dbReference type="InterPro" id="IPR011991">
    <property type="entry name" value="ArsR-like_HTH"/>
</dbReference>
<dbReference type="Proteomes" id="UP000043764">
    <property type="component" value="Unassembled WGS sequence"/>
</dbReference>
<dbReference type="PANTHER" id="PTHR43132:SF2">
    <property type="entry name" value="ARSENICAL RESISTANCE OPERON REPRESSOR ARSR-RELATED"/>
    <property type="match status" value="1"/>
</dbReference>
<dbReference type="PANTHER" id="PTHR43132">
    <property type="entry name" value="ARSENICAL RESISTANCE OPERON REPRESSOR ARSR-RELATED"/>
    <property type="match status" value="1"/>
</dbReference>
<evidence type="ECO:0000256" key="3">
    <source>
        <dbReference type="ARBA" id="ARBA00023163"/>
    </source>
</evidence>
<dbReference type="SMART" id="SM00418">
    <property type="entry name" value="HTH_ARSR"/>
    <property type="match status" value="1"/>
</dbReference>
<dbReference type="InterPro" id="IPR036388">
    <property type="entry name" value="WH-like_DNA-bd_sf"/>
</dbReference>
<keyword evidence="3" id="KW-0804">Transcription</keyword>
<feature type="domain" description="HTH arsR-type" evidence="4">
    <location>
        <begin position="1"/>
        <end position="95"/>
    </location>
</feature>
<accession>A0A0H5D150</accession>
<dbReference type="GO" id="GO:0003677">
    <property type="term" value="F:DNA binding"/>
    <property type="evidence" value="ECO:0007669"/>
    <property type="project" value="UniProtKB-KW"/>
</dbReference>
<reference evidence="6" key="1">
    <citation type="submission" date="2015-05" db="EMBL/GenBank/DDBJ databases">
        <authorList>
            <person name="Rodrigo-Torres Lidia"/>
            <person name="Arahal R.David."/>
        </authorList>
    </citation>
    <scope>NUCLEOTIDE SEQUENCE [LARGE SCALE GENOMIC DNA]</scope>
    <source>
        <strain evidence="6">CECT 7321</strain>
    </source>
</reference>
<keyword evidence="2" id="KW-0238">DNA-binding</keyword>
<dbReference type="CDD" id="cd00090">
    <property type="entry name" value="HTH_ARSR"/>
    <property type="match status" value="1"/>
</dbReference>
<dbReference type="InterPro" id="IPR051011">
    <property type="entry name" value="Metal_resp_trans_reg"/>
</dbReference>
<dbReference type="AlphaFoldDB" id="A0A0H5D150"/>
<proteinExistence type="predicted"/>
<evidence type="ECO:0000256" key="2">
    <source>
        <dbReference type="ARBA" id="ARBA00023125"/>
    </source>
</evidence>
<evidence type="ECO:0000259" key="4">
    <source>
        <dbReference type="PROSITE" id="PS50987"/>
    </source>
</evidence>
<keyword evidence="6" id="KW-1185">Reference proteome</keyword>